<dbReference type="RefSeq" id="WP_138245640.1">
    <property type="nucleotide sequence ID" value="NZ_CP040330.1"/>
</dbReference>
<dbReference type="InterPro" id="IPR055949">
    <property type="entry name" value="DUF7527"/>
</dbReference>
<dbReference type="OrthoDB" id="157503at2157"/>
<feature type="compositionally biased region" description="Basic and acidic residues" evidence="1">
    <location>
        <begin position="323"/>
        <end position="336"/>
    </location>
</feature>
<feature type="compositionally biased region" description="Low complexity" evidence="1">
    <location>
        <begin position="517"/>
        <end position="558"/>
    </location>
</feature>
<dbReference type="AlphaFoldDB" id="A0A4P8WLT9"/>
<feature type="region of interest" description="Disordered" evidence="1">
    <location>
        <begin position="173"/>
        <end position="606"/>
    </location>
</feature>
<dbReference type="Proteomes" id="UP000302218">
    <property type="component" value="Chromosome"/>
</dbReference>
<dbReference type="GeneID" id="40266150"/>
<dbReference type="CDD" id="cd14686">
    <property type="entry name" value="bZIP"/>
    <property type="match status" value="1"/>
</dbReference>
<feature type="domain" description="DUF7527" evidence="2">
    <location>
        <begin position="680"/>
        <end position="918"/>
    </location>
</feature>
<evidence type="ECO:0000259" key="2">
    <source>
        <dbReference type="Pfam" id="PF24371"/>
    </source>
</evidence>
<name>A0A4P8WLT9_9EURY</name>
<reference evidence="4" key="1">
    <citation type="submission" date="2019-05" db="EMBL/GenBank/DDBJ databases">
        <title>Genome sequence and methylation pattern of the halophilic Archaeon Natrinema versiforme BOL5-4.</title>
        <authorList>
            <person name="DasSarma P."/>
            <person name="Anton B.P."/>
            <person name="DasSarma S.L."/>
            <person name="Martinez F.L."/>
            <person name="Guzman D."/>
            <person name="Roberts R.J."/>
            <person name="DasSarma S."/>
        </authorList>
    </citation>
    <scope>NUCLEOTIDE SEQUENCE [LARGE SCALE GENOMIC DNA]</scope>
    <source>
        <strain evidence="4">BOL5-4</strain>
    </source>
</reference>
<feature type="compositionally biased region" description="Low complexity" evidence="1">
    <location>
        <begin position="278"/>
        <end position="305"/>
    </location>
</feature>
<evidence type="ECO:0000256" key="1">
    <source>
        <dbReference type="SAM" id="MobiDB-lite"/>
    </source>
</evidence>
<feature type="compositionally biased region" description="Basic and acidic residues" evidence="1">
    <location>
        <begin position="343"/>
        <end position="354"/>
    </location>
</feature>
<feature type="compositionally biased region" description="Low complexity" evidence="1">
    <location>
        <begin position="376"/>
        <end position="385"/>
    </location>
</feature>
<feature type="compositionally biased region" description="Basic and acidic residues" evidence="1">
    <location>
        <begin position="481"/>
        <end position="492"/>
    </location>
</feature>
<accession>A0A4P8WLT9</accession>
<feature type="compositionally biased region" description="Acidic residues" evidence="1">
    <location>
        <begin position="468"/>
        <end position="480"/>
    </location>
</feature>
<feature type="compositionally biased region" description="Acidic residues" evidence="1">
    <location>
        <begin position="428"/>
        <end position="449"/>
    </location>
</feature>
<dbReference type="Gene3D" id="1.20.5.1000">
    <property type="entry name" value="arf6 gtpase in complex with a specific effector, jip4"/>
    <property type="match status" value="1"/>
</dbReference>
<feature type="compositionally biased region" description="Polar residues" evidence="1">
    <location>
        <begin position="227"/>
        <end position="242"/>
    </location>
</feature>
<dbReference type="EMBL" id="CP040330">
    <property type="protein sequence ID" value="QCS43173.1"/>
    <property type="molecule type" value="Genomic_DNA"/>
</dbReference>
<organism evidence="3 4">
    <name type="scientific">Natrinema versiforme</name>
    <dbReference type="NCBI Taxonomy" id="88724"/>
    <lineage>
        <taxon>Archaea</taxon>
        <taxon>Methanobacteriati</taxon>
        <taxon>Methanobacteriota</taxon>
        <taxon>Stenosarchaea group</taxon>
        <taxon>Halobacteria</taxon>
        <taxon>Halobacteriales</taxon>
        <taxon>Natrialbaceae</taxon>
        <taxon>Natrinema</taxon>
    </lineage>
</organism>
<feature type="region of interest" description="Disordered" evidence="1">
    <location>
        <begin position="654"/>
        <end position="676"/>
    </location>
</feature>
<proteinExistence type="predicted"/>
<evidence type="ECO:0000313" key="3">
    <source>
        <dbReference type="EMBL" id="QCS43173.1"/>
    </source>
</evidence>
<sequence length="918" mass="96991">MDPRTQERVEEWDSRQFSGGFDGLSDLADADFSGAVSAVGTWLFMLNGRIIGVVDGDIEDFETASGTRYEAPHPSLPLLCAMEERGGETRAKYYTNETPLREVDNTLQSGSFTGYIELSENVLSGDYYAVYYGGRRMAAAYIGNAGRLLTGDEAFDRAADEVGIYEVTDVEIEVTDVPGTTGPDTGDGSTSADGSPNGVDSRSEPAPADDPGAPDRDGSSADPAPDSTGSSIEPINVSSTESAGAGAADSDPIEDVTVDDPSSLASDIDLTGDPSGITATDETPTEPETTSAGITDTEPAATDLDPTTDPDPSPESDPSDDGSEPREQGSTERSTDDSPAAAERGDAADSRTDESPVDDSPVGEPAGADAVPTTGDESASSSPADEALEADPDDAAAVSDTEPTATSSPDLAEVEAAAEELERNDISWVDEDGDEEDAGDDGDGGDDSPDQSAADDATATADDARPDADEDEGDLEEQFEREEAWRETRRIPSIDPDNSESDESTASSGGRPGGQGSRSAAASTAADAGTEPATAAPSDGAQSDSKTAASTTAAGQSSETREQRSQTRSRQQESQESGRAQTAESVTERSRDASEDRERIAALTEKLETLQEQRDALVEKAEELEAERDRLRSENDELSSTVDRLQSRIEELETELERERARTQDTGDAESDGVGGGTQLTAQQALSGTNLFVRYASKSQPTLEKAHDGAADRNDVAANLQLEHHTQFDSADAVVDGDPFADFLASSMEYRFVDWLTEMLLYEIRDTGNADGLGDLYDAIPRIDRAELDATISLEDDDTEDVPDQVTFDVVAFDKMGNPLVLVTLNDSREPASTELLEGLEEAASAVKANYPDLAAAIAVTSSYFEPGALEVAEQATSGGFLSRGSKLSYVNLSRKEGYHLCLVESRSEGFHMNVPEL</sequence>
<dbReference type="KEGG" id="nvr:FEJ81_12715"/>
<feature type="compositionally biased region" description="Basic and acidic residues" evidence="1">
    <location>
        <begin position="559"/>
        <end position="573"/>
    </location>
</feature>
<evidence type="ECO:0000313" key="4">
    <source>
        <dbReference type="Proteomes" id="UP000302218"/>
    </source>
</evidence>
<protein>
    <submittedName>
        <fullName evidence="3">Transcriptional regulator</fullName>
    </submittedName>
</protein>
<feature type="compositionally biased region" description="Acidic residues" evidence="1">
    <location>
        <begin position="306"/>
        <end position="322"/>
    </location>
</feature>
<dbReference type="Pfam" id="PF24371">
    <property type="entry name" value="DUF7527"/>
    <property type="match status" value="1"/>
</dbReference>
<feature type="compositionally biased region" description="Low complexity" evidence="1">
    <location>
        <begin position="450"/>
        <end position="461"/>
    </location>
</feature>
<feature type="compositionally biased region" description="Basic and acidic residues" evidence="1">
    <location>
        <begin position="654"/>
        <end position="665"/>
    </location>
</feature>
<feature type="compositionally biased region" description="Low complexity" evidence="1">
    <location>
        <begin position="175"/>
        <end position="196"/>
    </location>
</feature>
<feature type="compositionally biased region" description="Basic and acidic residues" evidence="1">
    <location>
        <begin position="586"/>
        <end position="606"/>
    </location>
</feature>
<gene>
    <name evidence="3" type="ORF">FEJ81_12715</name>
</gene>